<reference evidence="3 4" key="1">
    <citation type="submission" date="2021-01" db="EMBL/GenBank/DDBJ databases">
        <title>WGS of actinomycetes isolated from Thailand.</title>
        <authorList>
            <person name="Thawai C."/>
        </authorList>
    </citation>
    <scope>NUCLEOTIDE SEQUENCE [LARGE SCALE GENOMIC DNA]</scope>
    <source>
        <strain evidence="3 4">CA1R205</strain>
    </source>
</reference>
<evidence type="ECO:0000313" key="4">
    <source>
        <dbReference type="Proteomes" id="UP000634229"/>
    </source>
</evidence>
<dbReference type="SUPFAM" id="SSF46785">
    <property type="entry name" value="Winged helix' DNA-binding domain"/>
    <property type="match status" value="1"/>
</dbReference>
<feature type="domain" description="HTH marR-type" evidence="2">
    <location>
        <begin position="12"/>
        <end position="70"/>
    </location>
</feature>
<proteinExistence type="predicted"/>
<organism evidence="3 4">
    <name type="scientific">Streptomyces coffeae</name>
    <dbReference type="NCBI Taxonomy" id="621382"/>
    <lineage>
        <taxon>Bacteria</taxon>
        <taxon>Bacillati</taxon>
        <taxon>Actinomycetota</taxon>
        <taxon>Actinomycetes</taxon>
        <taxon>Kitasatosporales</taxon>
        <taxon>Streptomycetaceae</taxon>
        <taxon>Streptomyces</taxon>
    </lineage>
</organism>
<dbReference type="InterPro" id="IPR036388">
    <property type="entry name" value="WH-like_DNA-bd_sf"/>
</dbReference>
<dbReference type="RefSeq" id="WP_201876034.1">
    <property type="nucleotide sequence ID" value="NZ_JAERRF010000009.1"/>
</dbReference>
<dbReference type="EMBL" id="JAERRF010000009">
    <property type="protein sequence ID" value="MBL1098381.1"/>
    <property type="molecule type" value="Genomic_DNA"/>
</dbReference>
<feature type="region of interest" description="Disordered" evidence="1">
    <location>
        <begin position="61"/>
        <end position="93"/>
    </location>
</feature>
<keyword evidence="4" id="KW-1185">Reference proteome</keyword>
<dbReference type="Gene3D" id="1.10.10.10">
    <property type="entry name" value="Winged helix-like DNA-binding domain superfamily/Winged helix DNA-binding domain"/>
    <property type="match status" value="1"/>
</dbReference>
<dbReference type="InterPro" id="IPR000835">
    <property type="entry name" value="HTH_MarR-typ"/>
</dbReference>
<protein>
    <submittedName>
        <fullName evidence="3">MarR family transcriptional regulator</fullName>
    </submittedName>
</protein>
<dbReference type="Proteomes" id="UP000634229">
    <property type="component" value="Unassembled WGS sequence"/>
</dbReference>
<evidence type="ECO:0000256" key="1">
    <source>
        <dbReference type="SAM" id="MobiDB-lite"/>
    </source>
</evidence>
<gene>
    <name evidence="3" type="ORF">JK363_17265</name>
</gene>
<evidence type="ECO:0000313" key="3">
    <source>
        <dbReference type="EMBL" id="MBL1098381.1"/>
    </source>
</evidence>
<dbReference type="InterPro" id="IPR036390">
    <property type="entry name" value="WH_DNA-bd_sf"/>
</dbReference>
<comment type="caution">
    <text evidence="3">The sequence shown here is derived from an EMBL/GenBank/DDBJ whole genome shotgun (WGS) entry which is preliminary data.</text>
</comment>
<accession>A0ABS1NEZ1</accession>
<sequence>MRLAIFIAFCLRADYGALNALLSAGEPYELRPMDLRERLLLTSGGTSNVLNRLVKAGLLTRQQDASDGRSSPVSPERHRAALGRGGRRVVDSGPARLLPGCAG</sequence>
<dbReference type="Pfam" id="PF12802">
    <property type="entry name" value="MarR_2"/>
    <property type="match status" value="1"/>
</dbReference>
<name>A0ABS1NEZ1_9ACTN</name>
<evidence type="ECO:0000259" key="2">
    <source>
        <dbReference type="Pfam" id="PF12802"/>
    </source>
</evidence>
<feature type="compositionally biased region" description="Polar residues" evidence="1">
    <location>
        <begin position="61"/>
        <end position="73"/>
    </location>
</feature>